<dbReference type="STRING" id="4999.A0A1Y1UD87"/>
<feature type="non-terminal residue" evidence="2">
    <location>
        <position position="1"/>
    </location>
</feature>
<dbReference type="SUPFAM" id="SSF49899">
    <property type="entry name" value="Concanavalin A-like lectins/glucanases"/>
    <property type="match status" value="1"/>
</dbReference>
<keyword evidence="3" id="KW-1185">Reference proteome</keyword>
<dbReference type="OrthoDB" id="192832at2759"/>
<dbReference type="InterPro" id="IPR000757">
    <property type="entry name" value="Beta-glucanase-like"/>
</dbReference>
<dbReference type="PROSITE" id="PS51762">
    <property type="entry name" value="GH16_2"/>
    <property type="match status" value="1"/>
</dbReference>
<dbReference type="Gene3D" id="2.60.120.200">
    <property type="match status" value="1"/>
</dbReference>
<dbReference type="GO" id="GO:0030246">
    <property type="term" value="F:carbohydrate binding"/>
    <property type="evidence" value="ECO:0007669"/>
    <property type="project" value="UniProtKB-KW"/>
</dbReference>
<dbReference type="InterPro" id="IPR050546">
    <property type="entry name" value="Glycosyl_Hydrlase_16"/>
</dbReference>
<dbReference type="PANTHER" id="PTHR10963">
    <property type="entry name" value="GLYCOSYL HYDROLASE-RELATED"/>
    <property type="match status" value="1"/>
</dbReference>
<dbReference type="Proteomes" id="UP000193218">
    <property type="component" value="Unassembled WGS sequence"/>
</dbReference>
<protein>
    <submittedName>
        <fullName evidence="2">Concanavalin A-like lectin/glucanase domain-containing protein</fullName>
    </submittedName>
</protein>
<dbReference type="EMBL" id="NBSH01000012">
    <property type="protein sequence ID" value="ORX35035.1"/>
    <property type="molecule type" value="Genomic_DNA"/>
</dbReference>
<keyword evidence="2" id="KW-0430">Lectin</keyword>
<comment type="caution">
    <text evidence="2">The sequence shown here is derived from an EMBL/GenBank/DDBJ whole genome shotgun (WGS) entry which is preliminary data.</text>
</comment>
<reference evidence="2 3" key="1">
    <citation type="submission" date="2017-03" db="EMBL/GenBank/DDBJ databases">
        <title>Widespread Adenine N6-methylation of Active Genes in Fungi.</title>
        <authorList>
            <consortium name="DOE Joint Genome Institute"/>
            <person name="Mondo S.J."/>
            <person name="Dannebaum R.O."/>
            <person name="Kuo R.C."/>
            <person name="Louie K.B."/>
            <person name="Bewick A.J."/>
            <person name="Labutti K."/>
            <person name="Haridas S."/>
            <person name="Kuo A."/>
            <person name="Salamov A."/>
            <person name="Ahrendt S.R."/>
            <person name="Lau R."/>
            <person name="Bowen B.P."/>
            <person name="Lipzen A."/>
            <person name="Sullivan W."/>
            <person name="Andreopoulos W.B."/>
            <person name="Clum A."/>
            <person name="Lindquist E."/>
            <person name="Daum C."/>
            <person name="Northen T.R."/>
            <person name="Ramamoorthy G."/>
            <person name="Schmitz R.J."/>
            <person name="Gryganskyi A."/>
            <person name="Culley D."/>
            <person name="Magnuson J."/>
            <person name="James T.Y."/>
            <person name="O'Malley M.A."/>
            <person name="Stajich J.E."/>
            <person name="Spatafora J.W."/>
            <person name="Visel A."/>
            <person name="Grigoriev I.V."/>
        </authorList>
    </citation>
    <scope>NUCLEOTIDE SEQUENCE [LARGE SCALE GENOMIC DNA]</scope>
    <source>
        <strain evidence="2 3">NRRL Y-17943</strain>
    </source>
</reference>
<dbReference type="InParanoid" id="A0A1Y1UD87"/>
<dbReference type="AlphaFoldDB" id="A0A1Y1UD87"/>
<name>A0A1Y1UD87_9TREE</name>
<evidence type="ECO:0000313" key="3">
    <source>
        <dbReference type="Proteomes" id="UP000193218"/>
    </source>
</evidence>
<accession>A0A1Y1UD87</accession>
<dbReference type="PANTHER" id="PTHR10963:SF24">
    <property type="entry name" value="GLYCOSIDASE C21B10.07-RELATED"/>
    <property type="match status" value="1"/>
</dbReference>
<dbReference type="GeneID" id="33560710"/>
<organism evidence="2 3">
    <name type="scientific">Kockovaella imperatae</name>
    <dbReference type="NCBI Taxonomy" id="4999"/>
    <lineage>
        <taxon>Eukaryota</taxon>
        <taxon>Fungi</taxon>
        <taxon>Dikarya</taxon>
        <taxon>Basidiomycota</taxon>
        <taxon>Agaricomycotina</taxon>
        <taxon>Tremellomycetes</taxon>
        <taxon>Tremellales</taxon>
        <taxon>Cuniculitremaceae</taxon>
        <taxon>Kockovaella</taxon>
    </lineage>
</organism>
<proteinExistence type="predicted"/>
<feature type="domain" description="GH16" evidence="1">
    <location>
        <begin position="1"/>
        <end position="228"/>
    </location>
</feature>
<evidence type="ECO:0000259" key="1">
    <source>
        <dbReference type="PROSITE" id="PS51762"/>
    </source>
</evidence>
<sequence>SYVDHDTAFAEGLAFWTQSGVPGIQAEHWAETDEGELRRSVRISTKALFQGGLILVDMALVPWGCGVWPAVWLLGYDAPWPYAGEIDIVEGIQAMTSKHTPAGCALDQTPGLFTGTVANTNCDSTEGNSGCSIVSPSNTSFGMPFNDLGGGLFACLWDKSGIRMYNWMRADIPQDIKSEQPNTTSWETPVATWSSSTCDPYAFFHPQQIVLNVNLCGDWAGGNYGSYPYCPGTCSSYITNPHNLNNTVMLINSIKVFQMEGAPIVTEQALTANNQTGAGGYVRRLPSSGYRTSTRADMEVMLFLISALSMALGPLRTH</sequence>
<gene>
    <name evidence="2" type="ORF">BD324DRAFT_662383</name>
</gene>
<dbReference type="InterPro" id="IPR013320">
    <property type="entry name" value="ConA-like_dom_sf"/>
</dbReference>
<dbReference type="RefSeq" id="XP_021869251.1">
    <property type="nucleotide sequence ID" value="XM_022018901.1"/>
</dbReference>
<dbReference type="Pfam" id="PF26113">
    <property type="entry name" value="GH16_XgeA"/>
    <property type="match status" value="1"/>
</dbReference>
<evidence type="ECO:0000313" key="2">
    <source>
        <dbReference type="EMBL" id="ORX35035.1"/>
    </source>
</evidence>
<dbReference type="GO" id="GO:0009251">
    <property type="term" value="P:glucan catabolic process"/>
    <property type="evidence" value="ECO:0007669"/>
    <property type="project" value="TreeGrafter"/>
</dbReference>
<dbReference type="GO" id="GO:0004553">
    <property type="term" value="F:hydrolase activity, hydrolyzing O-glycosyl compounds"/>
    <property type="evidence" value="ECO:0007669"/>
    <property type="project" value="InterPro"/>
</dbReference>